<dbReference type="InterPro" id="IPR031803">
    <property type="entry name" value="BAT_GAF/HTH-assoc"/>
</dbReference>
<protein>
    <submittedName>
        <fullName evidence="7">Sensor/bat box HTH-10 family transcription regulator Bat (Homolog to bacterioopsin activator)</fullName>
    </submittedName>
</protein>
<keyword evidence="3" id="KW-0812">Transmembrane</keyword>
<feature type="domain" description="Bacterioopsin transcriptional activator GAF and HTH associated" evidence="6">
    <location>
        <begin position="617"/>
        <end position="780"/>
    </location>
</feature>
<organism evidence="7 8">
    <name type="scientific">Haloquadratum walsbyi (strain DSM 16854 / JCM 12705 / C23)</name>
    <dbReference type="NCBI Taxonomy" id="768065"/>
    <lineage>
        <taxon>Archaea</taxon>
        <taxon>Methanobacteriati</taxon>
        <taxon>Methanobacteriota</taxon>
        <taxon>Stenosarchaea group</taxon>
        <taxon>Halobacteria</taxon>
        <taxon>Halobacteriales</taxon>
        <taxon>Haloferacaceae</taxon>
        <taxon>Haloquadratum</taxon>
    </lineage>
</organism>
<dbReference type="AlphaFoldDB" id="G0LG63"/>
<dbReference type="Pfam" id="PF13188">
    <property type="entry name" value="PAS_8"/>
    <property type="match status" value="1"/>
</dbReference>
<accession>G0LG63</accession>
<evidence type="ECO:0000313" key="8">
    <source>
        <dbReference type="Proteomes" id="UP000007954"/>
    </source>
</evidence>
<evidence type="ECO:0000256" key="1">
    <source>
        <dbReference type="ARBA" id="ARBA00023015"/>
    </source>
</evidence>
<feature type="domain" description="PAS" evidence="5">
    <location>
        <begin position="344"/>
        <end position="381"/>
    </location>
</feature>
<dbReference type="PANTHER" id="PTHR34236">
    <property type="entry name" value="DIMETHYL SULFOXIDE REDUCTASE TRANSCRIPTIONAL ACTIVATOR"/>
    <property type="match status" value="1"/>
</dbReference>
<dbReference type="Gene3D" id="3.30.450.20">
    <property type="entry name" value="PAS domain"/>
    <property type="match status" value="1"/>
</dbReference>
<keyword evidence="3" id="KW-1133">Transmembrane helix</keyword>
<evidence type="ECO:0000259" key="4">
    <source>
        <dbReference type="Pfam" id="PF04967"/>
    </source>
</evidence>
<dbReference type="InterPro" id="IPR007050">
    <property type="entry name" value="HTH_bacterioopsin"/>
</dbReference>
<evidence type="ECO:0000259" key="6">
    <source>
        <dbReference type="Pfam" id="PF15915"/>
    </source>
</evidence>
<feature type="domain" description="HTH bat-type" evidence="4">
    <location>
        <begin position="785"/>
        <end position="834"/>
    </location>
</feature>
<name>G0LG63_HALWC</name>
<reference evidence="7 8" key="1">
    <citation type="journal article" date="2011" name="PLoS ONE">
        <title>Haloquadratum walsbyi: limited diversity in a global pond.</title>
        <authorList>
            <person name="Dyall-Smith M."/>
            <person name="Pfeiffer F."/>
            <person name="Klee K."/>
            <person name="Palm P."/>
            <person name="Gross K."/>
            <person name="Schuster S.C."/>
            <person name="Rampp M."/>
            <person name="Oesterhelt D."/>
        </authorList>
    </citation>
    <scope>NUCLEOTIDE SEQUENCE [LARGE SCALE GENOMIC DNA]</scope>
    <source>
        <strain evidence="8">DSM 16854 / JCM 12705 / C23</strain>
    </source>
</reference>
<dbReference type="SUPFAM" id="SSF55785">
    <property type="entry name" value="PYP-like sensor domain (PAS domain)"/>
    <property type="match status" value="1"/>
</dbReference>
<dbReference type="KEGG" id="hwc:Hqrw_1114"/>
<feature type="transmembrane region" description="Helical" evidence="3">
    <location>
        <begin position="148"/>
        <end position="169"/>
    </location>
</feature>
<dbReference type="HOGENOM" id="CLU_335762_0_0_2"/>
<feature type="transmembrane region" description="Helical" evidence="3">
    <location>
        <begin position="107"/>
        <end position="128"/>
    </location>
</feature>
<dbReference type="Pfam" id="PF15915">
    <property type="entry name" value="BAT"/>
    <property type="match status" value="1"/>
</dbReference>
<dbReference type="Pfam" id="PF04967">
    <property type="entry name" value="HTH_10"/>
    <property type="match status" value="1"/>
</dbReference>
<feature type="transmembrane region" description="Helical" evidence="3">
    <location>
        <begin position="36"/>
        <end position="54"/>
    </location>
</feature>
<evidence type="ECO:0000256" key="2">
    <source>
        <dbReference type="ARBA" id="ARBA00023163"/>
    </source>
</evidence>
<proteinExistence type="predicted"/>
<dbReference type="OrthoDB" id="238892at2157"/>
<evidence type="ECO:0000256" key="3">
    <source>
        <dbReference type="SAM" id="Phobius"/>
    </source>
</evidence>
<sequence>MTLQFPLVAYFSILLTVGLLCTGYALLRRCRQSGDYLTFRFVGIIIGVSLWWLVMSTVKFTATSLELKILSYRLSMAAWIGLPISTCIFSFIGIYHRDASSTQLHRGVIAFLAGLLAFIMLIPQSALFTTPHLLSVGEFVTLEHGVSVTTAVITGIAWTITLFGIAIALSRVVHKKYVPPVVALAAVIPSLPGIIGVLKLFEIYPAGGAGFNLAPHLAGLATILFAAVTHRKGLTTIILDSRHAAIENATEGYVLADETEIIRDMNTEAKRLVDATVGDQLPSWLAESSAETAEGVNRTTPTGKEIDLQQHTVGSHRATNKVFLLRDRTEQLTRMRKLESRDRLIADLPVGVFRIQRGTSPRFVYMNQAFAELFNISDVDQIDKHAVSDVFGAQQPQLIGNQSNYSTPENPETTEQLFSPPGTDSFWGLVSTYPSSTQDPDMIEGVIVDITAEKQAEALLTEELDNISHDLELTEQLWELSVRLEGFDAFAQEALSLLTDIDTIECAEVVRSGRVCCGEPETIVANGTTHIPDTAVSNAIEHAYTEENKRTETLTIDDERYTLITTPIMTEHVADSALMILSASPPDDRVEHLVTDTAEALAYKRAVNYREKYTDEDKMTELRIANTDTDKPHPLSQLLTTADVDVDIESSPLTFTNVRAEGQITWYLLRADQAVCNAVTAAATAHDSIKATTPISINDDENQSRCQIGIETGDIHRSLNTEGVTVVTISANARGTEFLLHLPTDLKVADIIDIFRTRFPAMHLRSRQTIERESVDTQVFTELDEYQRQAMEAATRMGFFSRPQGATAGDVANTLDIGRTTFTRRLKNAQTTVFNKLLDSQTDTEPADD</sequence>
<feature type="transmembrane region" description="Helical" evidence="3">
    <location>
        <begin position="74"/>
        <end position="95"/>
    </location>
</feature>
<keyword evidence="3" id="KW-0472">Membrane</keyword>
<dbReference type="InterPro" id="IPR000014">
    <property type="entry name" value="PAS"/>
</dbReference>
<evidence type="ECO:0000259" key="5">
    <source>
        <dbReference type="Pfam" id="PF13188"/>
    </source>
</evidence>
<keyword evidence="1" id="KW-0805">Transcription regulation</keyword>
<keyword evidence="2" id="KW-0804">Transcription</keyword>
<dbReference type="InterPro" id="IPR035965">
    <property type="entry name" value="PAS-like_dom_sf"/>
</dbReference>
<feature type="transmembrane region" description="Helical" evidence="3">
    <location>
        <begin position="181"/>
        <end position="201"/>
    </location>
</feature>
<dbReference type="Proteomes" id="UP000007954">
    <property type="component" value="Chromosome"/>
</dbReference>
<dbReference type="EMBL" id="FR746099">
    <property type="protein sequence ID" value="CCC39083.1"/>
    <property type="molecule type" value="Genomic_DNA"/>
</dbReference>
<feature type="transmembrane region" description="Helical" evidence="3">
    <location>
        <begin position="6"/>
        <end position="27"/>
    </location>
</feature>
<gene>
    <name evidence="7" type="primary">bat</name>
    <name evidence="7" type="ordered locus">Hqrw_1114</name>
</gene>
<evidence type="ECO:0000313" key="7">
    <source>
        <dbReference type="EMBL" id="CCC39083.1"/>
    </source>
</evidence>
<dbReference type="PANTHER" id="PTHR34236:SF1">
    <property type="entry name" value="DIMETHYL SULFOXIDE REDUCTASE TRANSCRIPTIONAL ACTIVATOR"/>
    <property type="match status" value="1"/>
</dbReference>